<dbReference type="InterPro" id="IPR013216">
    <property type="entry name" value="Methyltransf_11"/>
</dbReference>
<organism evidence="3">
    <name type="scientific">bioreactor metagenome</name>
    <dbReference type="NCBI Taxonomy" id="1076179"/>
    <lineage>
        <taxon>unclassified sequences</taxon>
        <taxon>metagenomes</taxon>
        <taxon>ecological metagenomes</taxon>
    </lineage>
</organism>
<feature type="transmembrane region" description="Helical" evidence="1">
    <location>
        <begin position="113"/>
        <end position="132"/>
    </location>
</feature>
<name>A0A645HWY3_9ZZZZ</name>
<feature type="transmembrane region" description="Helical" evidence="1">
    <location>
        <begin position="138"/>
        <end position="155"/>
    </location>
</feature>
<keyword evidence="1" id="KW-0812">Transmembrane</keyword>
<evidence type="ECO:0000259" key="2">
    <source>
        <dbReference type="Pfam" id="PF08241"/>
    </source>
</evidence>
<feature type="domain" description="Methyltransferase type 11" evidence="2">
    <location>
        <begin position="3"/>
        <end position="43"/>
    </location>
</feature>
<sequence length="172" mass="19514">MISDVTRLPHPDGAFEHVLCSHTIEHVPDPKAMFQELRRIGKNVTILVPPLWDFTAALNPFEHQVIFLSLTSRHENELPRFFRFAPARWLQARFGQKINADHLSAGSRNGVSVAAHFATPIFFTAALIGSWYRQPVALAIFAVGWVAFWLSHQRFGARKEAAERMPSESTRI</sequence>
<dbReference type="SUPFAM" id="SSF53335">
    <property type="entry name" value="S-adenosyl-L-methionine-dependent methyltransferases"/>
    <property type="match status" value="1"/>
</dbReference>
<dbReference type="Pfam" id="PF08241">
    <property type="entry name" value="Methyltransf_11"/>
    <property type="match status" value="1"/>
</dbReference>
<gene>
    <name evidence="3" type="ORF">SDC9_191077</name>
</gene>
<keyword evidence="1" id="KW-1133">Transmembrane helix</keyword>
<reference evidence="3" key="1">
    <citation type="submission" date="2019-08" db="EMBL/GenBank/DDBJ databases">
        <authorList>
            <person name="Kucharzyk K."/>
            <person name="Murdoch R.W."/>
            <person name="Higgins S."/>
            <person name="Loffler F."/>
        </authorList>
    </citation>
    <scope>NUCLEOTIDE SEQUENCE</scope>
</reference>
<dbReference type="AlphaFoldDB" id="A0A645HWY3"/>
<dbReference type="Gene3D" id="3.40.50.150">
    <property type="entry name" value="Vaccinia Virus protein VP39"/>
    <property type="match status" value="1"/>
</dbReference>
<evidence type="ECO:0000313" key="3">
    <source>
        <dbReference type="EMBL" id="MPN43517.1"/>
    </source>
</evidence>
<keyword evidence="1" id="KW-0472">Membrane</keyword>
<dbReference type="InterPro" id="IPR029063">
    <property type="entry name" value="SAM-dependent_MTases_sf"/>
</dbReference>
<accession>A0A645HWY3</accession>
<proteinExistence type="predicted"/>
<evidence type="ECO:0000256" key="1">
    <source>
        <dbReference type="SAM" id="Phobius"/>
    </source>
</evidence>
<comment type="caution">
    <text evidence="3">The sequence shown here is derived from an EMBL/GenBank/DDBJ whole genome shotgun (WGS) entry which is preliminary data.</text>
</comment>
<dbReference type="EMBL" id="VSSQ01101960">
    <property type="protein sequence ID" value="MPN43517.1"/>
    <property type="molecule type" value="Genomic_DNA"/>
</dbReference>
<protein>
    <recommendedName>
        <fullName evidence="2">Methyltransferase type 11 domain-containing protein</fullName>
    </recommendedName>
</protein>
<dbReference type="GO" id="GO:0008757">
    <property type="term" value="F:S-adenosylmethionine-dependent methyltransferase activity"/>
    <property type="evidence" value="ECO:0007669"/>
    <property type="project" value="InterPro"/>
</dbReference>